<organism evidence="2 3">
    <name type="scientific">Gossypium arboreum</name>
    <name type="common">Tree cotton</name>
    <name type="synonym">Gossypium nanking</name>
    <dbReference type="NCBI Taxonomy" id="29729"/>
    <lineage>
        <taxon>Eukaryota</taxon>
        <taxon>Viridiplantae</taxon>
        <taxon>Streptophyta</taxon>
        <taxon>Embryophyta</taxon>
        <taxon>Tracheophyta</taxon>
        <taxon>Spermatophyta</taxon>
        <taxon>Magnoliopsida</taxon>
        <taxon>eudicotyledons</taxon>
        <taxon>Gunneridae</taxon>
        <taxon>Pentapetalae</taxon>
        <taxon>rosids</taxon>
        <taxon>malvids</taxon>
        <taxon>Malvales</taxon>
        <taxon>Malvaceae</taxon>
        <taxon>Malvoideae</taxon>
        <taxon>Gossypium</taxon>
    </lineage>
</organism>
<accession>A0A0B0N6U9</accession>
<evidence type="ECO:0000256" key="1">
    <source>
        <dbReference type="SAM" id="MobiDB-lite"/>
    </source>
</evidence>
<reference evidence="3" key="1">
    <citation type="submission" date="2014-09" db="EMBL/GenBank/DDBJ databases">
        <authorList>
            <person name="Mudge J."/>
            <person name="Ramaraj T."/>
            <person name="Lindquist I.E."/>
            <person name="Bharti A.K."/>
            <person name="Sundararajan A."/>
            <person name="Cameron C.T."/>
            <person name="Woodward J.E."/>
            <person name="May G.D."/>
            <person name="Brubaker C."/>
            <person name="Broadhvest J."/>
            <person name="Wilkins T.A."/>
        </authorList>
    </citation>
    <scope>NUCLEOTIDE SEQUENCE</scope>
    <source>
        <strain evidence="3">cv. AKA8401</strain>
    </source>
</reference>
<dbReference type="Proteomes" id="UP000032142">
    <property type="component" value="Unassembled WGS sequence"/>
</dbReference>
<dbReference type="AlphaFoldDB" id="A0A0B0N6U9"/>
<comment type="caution">
    <text evidence="2">The sequence shown here is derived from an EMBL/GenBank/DDBJ whole genome shotgun (WGS) entry which is preliminary data.</text>
</comment>
<evidence type="ECO:0000313" key="3">
    <source>
        <dbReference type="Proteomes" id="UP000032142"/>
    </source>
</evidence>
<dbReference type="EMBL" id="JRRC01460366">
    <property type="protein sequence ID" value="KHG06801.1"/>
    <property type="molecule type" value="Genomic_DNA"/>
</dbReference>
<gene>
    <name evidence="2" type="ORF">F383_33160</name>
</gene>
<sequence>MLVYSATGRMYRTAPTSHNVKP</sequence>
<keyword evidence="3" id="KW-1185">Reference proteome</keyword>
<evidence type="ECO:0000313" key="2">
    <source>
        <dbReference type="EMBL" id="KHG06801.1"/>
    </source>
</evidence>
<feature type="region of interest" description="Disordered" evidence="1">
    <location>
        <begin position="1"/>
        <end position="22"/>
    </location>
</feature>
<name>A0A0B0N6U9_GOSAR</name>
<protein>
    <submittedName>
        <fullName evidence="2">Uncharacterized protein</fullName>
    </submittedName>
</protein>
<proteinExistence type="predicted"/>